<dbReference type="PANTHER" id="PTHR11017:SF402">
    <property type="entry name" value="TIR DOMAIN-CONTAINING PROTEIN"/>
    <property type="match status" value="1"/>
</dbReference>
<dbReference type="EMBL" id="LR031879">
    <property type="protein sequence ID" value="VDD57205.1"/>
    <property type="molecule type" value="Genomic_DNA"/>
</dbReference>
<reference evidence="2" key="1">
    <citation type="submission" date="2018-11" db="EMBL/GenBank/DDBJ databases">
        <authorList>
            <consortium name="Genoscope - CEA"/>
            <person name="William W."/>
        </authorList>
    </citation>
    <scope>NUCLEOTIDE SEQUENCE</scope>
</reference>
<dbReference type="PANTHER" id="PTHR11017">
    <property type="entry name" value="LEUCINE-RICH REPEAT-CONTAINING PROTEIN"/>
    <property type="match status" value="1"/>
</dbReference>
<dbReference type="InterPro" id="IPR044974">
    <property type="entry name" value="Disease_R_plants"/>
</dbReference>
<feature type="domain" description="TIR" evidence="1">
    <location>
        <begin position="26"/>
        <end position="70"/>
    </location>
</feature>
<dbReference type="Gene3D" id="3.40.50.300">
    <property type="entry name" value="P-loop containing nucleotide triphosphate hydrolases"/>
    <property type="match status" value="1"/>
</dbReference>
<organism evidence="2">
    <name type="scientific">Brassica oleracea</name>
    <name type="common">Wild cabbage</name>
    <dbReference type="NCBI Taxonomy" id="3712"/>
    <lineage>
        <taxon>Eukaryota</taxon>
        <taxon>Viridiplantae</taxon>
        <taxon>Streptophyta</taxon>
        <taxon>Embryophyta</taxon>
        <taxon>Tracheophyta</taxon>
        <taxon>Spermatophyta</taxon>
        <taxon>Magnoliopsida</taxon>
        <taxon>eudicotyledons</taxon>
        <taxon>Gunneridae</taxon>
        <taxon>Pentapetalae</taxon>
        <taxon>rosids</taxon>
        <taxon>malvids</taxon>
        <taxon>Brassicales</taxon>
        <taxon>Brassicaceae</taxon>
        <taxon>Brassiceae</taxon>
        <taxon>Brassica</taxon>
    </lineage>
</organism>
<dbReference type="GO" id="GO:0007165">
    <property type="term" value="P:signal transduction"/>
    <property type="evidence" value="ECO:0007669"/>
    <property type="project" value="InterPro"/>
</dbReference>
<sequence length="116" mass="12899">MSENNPATSERSSKRLAKAERRKINFAAIIAGEDSSTWSDEAKMIEKIVNDVSNKLISTSSTDFADFVGIEDHIKNMNSLLDLESEEVIMVGVWGPSGVGKTTIAQYILFKHVHLW</sequence>
<dbReference type="InterPro" id="IPR000157">
    <property type="entry name" value="TIR_dom"/>
</dbReference>
<accession>A0A3P6GK58</accession>
<dbReference type="AlphaFoldDB" id="A0A3P6GK58"/>
<dbReference type="Pfam" id="PF01582">
    <property type="entry name" value="TIR"/>
    <property type="match status" value="1"/>
</dbReference>
<proteinExistence type="predicted"/>
<dbReference type="InterPro" id="IPR027417">
    <property type="entry name" value="P-loop_NTPase"/>
</dbReference>
<protein>
    <recommendedName>
        <fullName evidence="1">TIR domain-containing protein</fullName>
    </recommendedName>
</protein>
<gene>
    <name evidence="2" type="ORF">BOLC8T50434H</name>
</gene>
<evidence type="ECO:0000313" key="2">
    <source>
        <dbReference type="EMBL" id="VDD57205.1"/>
    </source>
</evidence>
<name>A0A3P6GK58_BRAOL</name>
<evidence type="ECO:0000259" key="1">
    <source>
        <dbReference type="Pfam" id="PF01582"/>
    </source>
</evidence>
<dbReference type="SUPFAM" id="SSF52540">
    <property type="entry name" value="P-loop containing nucleoside triphosphate hydrolases"/>
    <property type="match status" value="1"/>
</dbReference>
<dbReference type="GO" id="GO:0006952">
    <property type="term" value="P:defense response"/>
    <property type="evidence" value="ECO:0007669"/>
    <property type="project" value="InterPro"/>
</dbReference>